<dbReference type="PANTHER" id="PTHR23264:SF34">
    <property type="entry name" value="CYTOSOLIC FE-S CLUSTER ASSEMBLY FACTOR NUBP1 HOMOLOG"/>
    <property type="match status" value="1"/>
</dbReference>
<comment type="caution">
    <text evidence="7">The sequence shown here is derived from an EMBL/GenBank/DDBJ whole genome shotgun (WGS) entry which is preliminary data.</text>
</comment>
<dbReference type="GO" id="GO:0046872">
    <property type="term" value="F:metal ion binding"/>
    <property type="evidence" value="ECO:0007669"/>
    <property type="project" value="UniProtKB-KW"/>
</dbReference>
<dbReference type="Proteomes" id="UP000031056">
    <property type="component" value="Unassembled WGS sequence"/>
</dbReference>
<dbReference type="Pfam" id="PF10609">
    <property type="entry name" value="ParA"/>
    <property type="match status" value="1"/>
</dbReference>
<dbReference type="OrthoDB" id="1741334at2759"/>
<dbReference type="RefSeq" id="XP_014562926.1">
    <property type="nucleotide sequence ID" value="XM_014707440.1"/>
</dbReference>
<protein>
    <submittedName>
        <fullName evidence="7">Putative nucleotide binding protein</fullName>
    </submittedName>
</protein>
<keyword evidence="3" id="KW-0067">ATP-binding</keyword>
<keyword evidence="1" id="KW-0479">Metal-binding</keyword>
<evidence type="ECO:0000256" key="6">
    <source>
        <dbReference type="SAM" id="MobiDB-lite"/>
    </source>
</evidence>
<keyword evidence="5" id="KW-0411">Iron-sulfur</keyword>
<dbReference type="Gene3D" id="3.40.50.300">
    <property type="entry name" value="P-loop containing nucleotide triphosphate hydrolases"/>
    <property type="match status" value="1"/>
</dbReference>
<dbReference type="AlphaFoldDB" id="A0A0B2UI41"/>
<evidence type="ECO:0000313" key="7">
    <source>
        <dbReference type="EMBL" id="KHN68884.1"/>
    </source>
</evidence>
<dbReference type="InterPro" id="IPR033756">
    <property type="entry name" value="YlxH/NBP35"/>
</dbReference>
<accession>A0A0B2UI41</accession>
<evidence type="ECO:0000256" key="4">
    <source>
        <dbReference type="ARBA" id="ARBA00023004"/>
    </source>
</evidence>
<dbReference type="VEuPathDB" id="MicrosporidiaDB:M896_121060"/>
<dbReference type="SUPFAM" id="SSF52540">
    <property type="entry name" value="P-loop containing nucleoside triphosphate hydrolases"/>
    <property type="match status" value="1"/>
</dbReference>
<organism evidence="7 8">
    <name type="scientific">Ordospora colligata OC4</name>
    <dbReference type="NCBI Taxonomy" id="1354746"/>
    <lineage>
        <taxon>Eukaryota</taxon>
        <taxon>Fungi</taxon>
        <taxon>Fungi incertae sedis</taxon>
        <taxon>Microsporidia</taxon>
        <taxon>Ordosporidae</taxon>
        <taxon>Ordospora</taxon>
    </lineage>
</organism>
<dbReference type="GO" id="GO:0016226">
    <property type="term" value="P:iron-sulfur cluster assembly"/>
    <property type="evidence" value="ECO:0007669"/>
    <property type="project" value="InterPro"/>
</dbReference>
<evidence type="ECO:0000256" key="1">
    <source>
        <dbReference type="ARBA" id="ARBA00022723"/>
    </source>
</evidence>
<dbReference type="EMBL" id="JOKQ01000012">
    <property type="protein sequence ID" value="KHN68884.1"/>
    <property type="molecule type" value="Genomic_DNA"/>
</dbReference>
<gene>
    <name evidence="7" type="ORF">M896_121060</name>
</gene>
<dbReference type="GO" id="GO:0051536">
    <property type="term" value="F:iron-sulfur cluster binding"/>
    <property type="evidence" value="ECO:0007669"/>
    <property type="project" value="UniProtKB-KW"/>
</dbReference>
<dbReference type="CDD" id="cd02037">
    <property type="entry name" value="Mrp_NBP35"/>
    <property type="match status" value="1"/>
</dbReference>
<dbReference type="GO" id="GO:0005829">
    <property type="term" value="C:cytosol"/>
    <property type="evidence" value="ECO:0007669"/>
    <property type="project" value="TreeGrafter"/>
</dbReference>
<dbReference type="InterPro" id="IPR019591">
    <property type="entry name" value="Mrp/NBP35_ATP-bd"/>
</dbReference>
<dbReference type="GO" id="GO:0005524">
    <property type="term" value="F:ATP binding"/>
    <property type="evidence" value="ECO:0007669"/>
    <property type="project" value="UniProtKB-KW"/>
</dbReference>
<dbReference type="FunCoup" id="A0A0B2UI41">
    <property type="interactions" value="123"/>
</dbReference>
<dbReference type="STRING" id="1354746.A0A0B2UI41"/>
<dbReference type="InParanoid" id="A0A0B2UI41"/>
<dbReference type="GeneID" id="26262623"/>
<keyword evidence="8" id="KW-1185">Reference proteome</keyword>
<keyword evidence="4" id="KW-0408">Iron</keyword>
<sequence>MDEACNDASKHPCPGPSSKDAGKLNGCKECPNASLCAQPKQLDPDILFIQQRLSDIKAVVAVMSGKGGVGKSTITRNIAEVLSRMNIRTCILDLDLSGPSIPKLTGTNDQVMCEVNNIIKPIKINEFLSVVSMAYLEEREDQGTAFSSNLKTGIVKKLLKCCDYKDIEVLLIDTPPNVTDDHLGMVEFIKPRHAILVSTPQRFSLQDVVRQIGFCKKTGIQVIGVVENMRTFVCASCNHKTEVFNSVDVQKYCIECGLEYIGSVDLKQSIAKQSDLGMPVQEEIFHRLACIIVSTCLESN</sequence>
<reference evidence="7 8" key="1">
    <citation type="journal article" date="2014" name="MBio">
        <title>The Ordospora colligata genome; evolution of extreme reduction in microsporidia and host-to-parasite horizontal gene transfer.</title>
        <authorList>
            <person name="Pombert J.-F."/>
            <person name="Haag K.L."/>
            <person name="Beidas S."/>
            <person name="Ebert D."/>
            <person name="Keeling P.J."/>
        </authorList>
    </citation>
    <scope>NUCLEOTIDE SEQUENCE [LARGE SCALE GENOMIC DNA]</scope>
    <source>
        <strain evidence="7 8">OC4</strain>
    </source>
</reference>
<dbReference type="GO" id="GO:0140663">
    <property type="term" value="F:ATP-dependent FeS chaperone activity"/>
    <property type="evidence" value="ECO:0007669"/>
    <property type="project" value="InterPro"/>
</dbReference>
<dbReference type="InterPro" id="IPR027417">
    <property type="entry name" value="P-loop_NTPase"/>
</dbReference>
<dbReference type="HOGENOM" id="CLU_024839_0_1_1"/>
<feature type="region of interest" description="Disordered" evidence="6">
    <location>
        <begin position="1"/>
        <end position="21"/>
    </location>
</feature>
<keyword evidence="2" id="KW-0547">Nucleotide-binding</keyword>
<evidence type="ECO:0000256" key="3">
    <source>
        <dbReference type="ARBA" id="ARBA00022840"/>
    </source>
</evidence>
<evidence type="ECO:0000256" key="2">
    <source>
        <dbReference type="ARBA" id="ARBA00022741"/>
    </source>
</evidence>
<evidence type="ECO:0000256" key="5">
    <source>
        <dbReference type="ARBA" id="ARBA00023014"/>
    </source>
</evidence>
<proteinExistence type="predicted"/>
<evidence type="ECO:0000313" key="8">
    <source>
        <dbReference type="Proteomes" id="UP000031056"/>
    </source>
</evidence>
<name>A0A0B2UI41_9MICR</name>
<dbReference type="PANTHER" id="PTHR23264">
    <property type="entry name" value="NUCLEOTIDE-BINDING PROTEIN NBP35 YEAST -RELATED"/>
    <property type="match status" value="1"/>
</dbReference>